<proteinExistence type="predicted"/>
<accession>A0A3S5A0Z3</accession>
<dbReference type="OrthoDB" id="6276287at2759"/>
<evidence type="ECO:0000259" key="1">
    <source>
        <dbReference type="PROSITE" id="PS50172"/>
    </source>
</evidence>
<feature type="domain" description="BRCT" evidence="1">
    <location>
        <begin position="1"/>
        <end position="48"/>
    </location>
</feature>
<reference evidence="2" key="1">
    <citation type="submission" date="2018-11" db="EMBL/GenBank/DDBJ databases">
        <authorList>
            <consortium name="Pathogen Informatics"/>
        </authorList>
    </citation>
    <scope>NUCLEOTIDE SEQUENCE</scope>
</reference>
<dbReference type="Gene3D" id="3.40.50.10190">
    <property type="entry name" value="BRCT domain"/>
    <property type="match status" value="1"/>
</dbReference>
<evidence type="ECO:0000313" key="3">
    <source>
        <dbReference type="Proteomes" id="UP000784294"/>
    </source>
</evidence>
<evidence type="ECO:0000313" key="2">
    <source>
        <dbReference type="EMBL" id="VEL12007.1"/>
    </source>
</evidence>
<protein>
    <recommendedName>
        <fullName evidence="1">BRCT domain-containing protein</fullName>
    </recommendedName>
</protein>
<comment type="caution">
    <text evidence="2">The sequence shown here is derived from an EMBL/GenBank/DDBJ whole genome shotgun (WGS) entry which is preliminary data.</text>
</comment>
<dbReference type="AlphaFoldDB" id="A0A3S5A0Z3"/>
<keyword evidence="3" id="KW-1185">Reference proteome</keyword>
<dbReference type="SUPFAM" id="SSF52113">
    <property type="entry name" value="BRCT domain"/>
    <property type="match status" value="1"/>
</dbReference>
<dbReference type="InterPro" id="IPR001357">
    <property type="entry name" value="BRCT_dom"/>
</dbReference>
<organism evidence="2 3">
    <name type="scientific">Protopolystoma xenopodis</name>
    <dbReference type="NCBI Taxonomy" id="117903"/>
    <lineage>
        <taxon>Eukaryota</taxon>
        <taxon>Metazoa</taxon>
        <taxon>Spiralia</taxon>
        <taxon>Lophotrochozoa</taxon>
        <taxon>Platyhelminthes</taxon>
        <taxon>Monogenea</taxon>
        <taxon>Polyopisthocotylea</taxon>
        <taxon>Polystomatidea</taxon>
        <taxon>Polystomatidae</taxon>
        <taxon>Protopolystoma</taxon>
    </lineage>
</organism>
<dbReference type="PROSITE" id="PS50172">
    <property type="entry name" value="BRCT"/>
    <property type="match status" value="1"/>
</dbReference>
<name>A0A3S5A0Z3_9PLAT</name>
<sequence length="294" mass="33039">MNFLWSIYCLNQRSLVLVSSGASRTSKFLQALATLGRIPLLRHTWLLDACALQRQKPRLLTTSCDIDNNGDSNSYKQTRSSALGVHLDSSYCSPFELMRNNLHQYHLPRGLDTYSGSMISWNVVHPRFLDSFSSNFADRPFFPAGTRVVAILTDDTSVFGRRWSDILDLLAVVQSPDLYPASTSVNRLLLPFDQAFVGLTDWLAEQSSVDQTSTESPAHCPPIVESENNINLKEKRLVLVDVARLPPLVAHLIFRLPVRYITVDCLVHSLIHGRLLDPTSRDAFTLKTPVNQTE</sequence>
<dbReference type="EMBL" id="CAAALY010013498">
    <property type="protein sequence ID" value="VEL12007.1"/>
    <property type="molecule type" value="Genomic_DNA"/>
</dbReference>
<dbReference type="InterPro" id="IPR036420">
    <property type="entry name" value="BRCT_dom_sf"/>
</dbReference>
<dbReference type="Proteomes" id="UP000784294">
    <property type="component" value="Unassembled WGS sequence"/>
</dbReference>
<gene>
    <name evidence="2" type="ORF">PXEA_LOCUS5447</name>
</gene>